<keyword evidence="1" id="KW-0560">Oxidoreductase</keyword>
<evidence type="ECO:0000259" key="2">
    <source>
        <dbReference type="Pfam" id="PF07992"/>
    </source>
</evidence>
<evidence type="ECO:0000313" key="4">
    <source>
        <dbReference type="Proteomes" id="UP000799291"/>
    </source>
</evidence>
<dbReference type="Gene3D" id="3.50.50.60">
    <property type="entry name" value="FAD/NAD(P)-binding domain"/>
    <property type="match status" value="2"/>
</dbReference>
<dbReference type="Proteomes" id="UP000799291">
    <property type="component" value="Unassembled WGS sequence"/>
</dbReference>
<reference evidence="3" key="1">
    <citation type="journal article" date="2020" name="Stud. Mycol.">
        <title>101 Dothideomycetes genomes: a test case for predicting lifestyles and emergence of pathogens.</title>
        <authorList>
            <person name="Haridas S."/>
            <person name="Albert R."/>
            <person name="Binder M."/>
            <person name="Bloem J."/>
            <person name="Labutti K."/>
            <person name="Salamov A."/>
            <person name="Andreopoulos B."/>
            <person name="Baker S."/>
            <person name="Barry K."/>
            <person name="Bills G."/>
            <person name="Bluhm B."/>
            <person name="Cannon C."/>
            <person name="Castanera R."/>
            <person name="Culley D."/>
            <person name="Daum C."/>
            <person name="Ezra D."/>
            <person name="Gonzalez J."/>
            <person name="Henrissat B."/>
            <person name="Kuo A."/>
            <person name="Liang C."/>
            <person name="Lipzen A."/>
            <person name="Lutzoni F."/>
            <person name="Magnuson J."/>
            <person name="Mondo S."/>
            <person name="Nolan M."/>
            <person name="Ohm R."/>
            <person name="Pangilinan J."/>
            <person name="Park H.-J."/>
            <person name="Ramirez L."/>
            <person name="Alfaro M."/>
            <person name="Sun H."/>
            <person name="Tritt A."/>
            <person name="Yoshinaga Y."/>
            <person name="Zwiers L.-H."/>
            <person name="Turgeon B."/>
            <person name="Goodwin S."/>
            <person name="Spatafora J."/>
            <person name="Crous P."/>
            <person name="Grigoriev I."/>
        </authorList>
    </citation>
    <scope>NUCLEOTIDE SEQUENCE</scope>
    <source>
        <strain evidence="3">CBS 122367</strain>
    </source>
</reference>
<dbReference type="Pfam" id="PF07992">
    <property type="entry name" value="Pyr_redox_2"/>
    <property type="match status" value="1"/>
</dbReference>
<dbReference type="InterPro" id="IPR050982">
    <property type="entry name" value="Auxin_biosynth/cation_transpt"/>
</dbReference>
<dbReference type="PANTHER" id="PTHR43539">
    <property type="entry name" value="FLAVIN-BINDING MONOOXYGENASE-LIKE PROTEIN (AFU_ORTHOLOGUE AFUA_4G09220)"/>
    <property type="match status" value="1"/>
</dbReference>
<accession>A0A6G1J6I8</accession>
<keyword evidence="4" id="KW-1185">Reference proteome</keyword>
<sequence>MPVVTEVLIVGAGTSGLMSAARPKALGAESVILDRNAQVDDSWTIRYENLELHEPQNPHLLTKDEIAEHLLNMIVSANIQCSIYSPSEEKWTVRFKTAGGGETRTIVSKHFIHATGLGGVKPYIPSIENDPLYQGTNIHSTQFHNEKNLAELGIKTVTVIGSANTAFDVIEDCDNAGLKTTMVARSPTYVFPYDYIINPNGIGVYEAMPPDAADTLLLTLPCGVDGQFSHALFAHLAPQEPGQYEALGKAGIPVIDSMNPDVNLQHNMIERGGGHYIDLGTTESIVDGKVAVSGNVEPVSYTETGLRLSDGSVIDSDAIIWCTGFADKNVREVAKEALGADEIGPNGADLVLGPTDIAARLDATWGMAAEGEVRGVLKRHLRMENYWVNAGAIMLQRWWSGRSPSRSS</sequence>
<dbReference type="OrthoDB" id="74360at2759"/>
<dbReference type="GO" id="GO:0004497">
    <property type="term" value="F:monooxygenase activity"/>
    <property type="evidence" value="ECO:0007669"/>
    <property type="project" value="TreeGrafter"/>
</dbReference>
<name>A0A6G1J6I8_9PLEO</name>
<dbReference type="AlphaFoldDB" id="A0A6G1J6I8"/>
<dbReference type="InterPro" id="IPR023753">
    <property type="entry name" value="FAD/NAD-binding_dom"/>
</dbReference>
<proteinExistence type="predicted"/>
<evidence type="ECO:0000256" key="1">
    <source>
        <dbReference type="ARBA" id="ARBA00023002"/>
    </source>
</evidence>
<dbReference type="PANTHER" id="PTHR43539:SF68">
    <property type="entry name" value="FLAVIN-BINDING MONOOXYGENASE-LIKE PROTEIN (AFU_ORTHOLOGUE AFUA_4G09220)"/>
    <property type="match status" value="1"/>
</dbReference>
<dbReference type="SUPFAM" id="SSF51905">
    <property type="entry name" value="FAD/NAD(P)-binding domain"/>
    <property type="match status" value="1"/>
</dbReference>
<organism evidence="3 4">
    <name type="scientific">Lentithecium fluviatile CBS 122367</name>
    <dbReference type="NCBI Taxonomy" id="1168545"/>
    <lineage>
        <taxon>Eukaryota</taxon>
        <taxon>Fungi</taxon>
        <taxon>Dikarya</taxon>
        <taxon>Ascomycota</taxon>
        <taxon>Pezizomycotina</taxon>
        <taxon>Dothideomycetes</taxon>
        <taxon>Pleosporomycetidae</taxon>
        <taxon>Pleosporales</taxon>
        <taxon>Massarineae</taxon>
        <taxon>Lentitheciaceae</taxon>
        <taxon>Lentithecium</taxon>
    </lineage>
</organism>
<dbReference type="EMBL" id="MU005577">
    <property type="protein sequence ID" value="KAF2686126.1"/>
    <property type="molecule type" value="Genomic_DNA"/>
</dbReference>
<gene>
    <name evidence="3" type="ORF">K458DRAFT_387137</name>
</gene>
<dbReference type="GO" id="GO:0050660">
    <property type="term" value="F:flavin adenine dinucleotide binding"/>
    <property type="evidence" value="ECO:0007669"/>
    <property type="project" value="TreeGrafter"/>
</dbReference>
<protein>
    <submittedName>
        <fullName evidence="3">FAD/NAD(P)-binding domain-containing protein</fullName>
    </submittedName>
</protein>
<feature type="domain" description="FAD/NAD(P)-binding" evidence="2">
    <location>
        <begin position="6"/>
        <end position="190"/>
    </location>
</feature>
<evidence type="ECO:0000313" key="3">
    <source>
        <dbReference type="EMBL" id="KAF2686126.1"/>
    </source>
</evidence>
<dbReference type="InterPro" id="IPR036188">
    <property type="entry name" value="FAD/NAD-bd_sf"/>
</dbReference>